<evidence type="ECO:0000259" key="3">
    <source>
        <dbReference type="Pfam" id="PF02902"/>
    </source>
</evidence>
<dbReference type="InterPro" id="IPR003653">
    <property type="entry name" value="Peptidase_C48_C"/>
</dbReference>
<accession>A0A7J6F808</accession>
<dbReference type="GO" id="GO:0008234">
    <property type="term" value="F:cysteine-type peptidase activity"/>
    <property type="evidence" value="ECO:0007669"/>
    <property type="project" value="InterPro"/>
</dbReference>
<dbReference type="Gene3D" id="3.40.395.10">
    <property type="entry name" value="Adenoviral Proteinase, Chain A"/>
    <property type="match status" value="1"/>
</dbReference>
<evidence type="ECO:0000256" key="2">
    <source>
        <dbReference type="ARBA" id="ARBA00022801"/>
    </source>
</evidence>
<protein>
    <recommendedName>
        <fullName evidence="3">Ubiquitin-like protease family profile domain-containing protein</fullName>
    </recommendedName>
</protein>
<feature type="domain" description="Ubiquitin-like protease family profile" evidence="3">
    <location>
        <begin position="44"/>
        <end position="93"/>
    </location>
</feature>
<dbReference type="EMBL" id="JAATIP010000146">
    <property type="protein sequence ID" value="KAF4366857.1"/>
    <property type="molecule type" value="Genomic_DNA"/>
</dbReference>
<dbReference type="Proteomes" id="UP000525078">
    <property type="component" value="Unassembled WGS sequence"/>
</dbReference>
<proteinExistence type="predicted"/>
<sequence>MAQSKIPSIIDPKQPIQRKLIWNEPTPPPCTTTQLNDEVEKISRLLDVLQNSTEDCAVYAIKFIEFDMAGHRFESLSDDRMAIYRRKMAVDIFCQQ</sequence>
<reference evidence="4 5" key="1">
    <citation type="journal article" date="2020" name="bioRxiv">
        <title>Sequence and annotation of 42 cannabis genomes reveals extensive copy number variation in cannabinoid synthesis and pathogen resistance genes.</title>
        <authorList>
            <person name="Mckernan K.J."/>
            <person name="Helbert Y."/>
            <person name="Kane L.T."/>
            <person name="Ebling H."/>
            <person name="Zhang L."/>
            <person name="Liu B."/>
            <person name="Eaton Z."/>
            <person name="Mclaughlin S."/>
            <person name="Kingan S."/>
            <person name="Baybayan P."/>
            <person name="Concepcion G."/>
            <person name="Jordan M."/>
            <person name="Riva A."/>
            <person name="Barbazuk W."/>
            <person name="Harkins T."/>
        </authorList>
    </citation>
    <scope>NUCLEOTIDE SEQUENCE [LARGE SCALE GENOMIC DNA]</scope>
    <source>
        <strain evidence="5">cv. Jamaican Lion 4</strain>
        <tissue evidence="4">Leaf</tissue>
    </source>
</reference>
<organism evidence="4 5">
    <name type="scientific">Cannabis sativa</name>
    <name type="common">Hemp</name>
    <name type="synonym">Marijuana</name>
    <dbReference type="NCBI Taxonomy" id="3483"/>
    <lineage>
        <taxon>Eukaryota</taxon>
        <taxon>Viridiplantae</taxon>
        <taxon>Streptophyta</taxon>
        <taxon>Embryophyta</taxon>
        <taxon>Tracheophyta</taxon>
        <taxon>Spermatophyta</taxon>
        <taxon>Magnoliopsida</taxon>
        <taxon>eudicotyledons</taxon>
        <taxon>Gunneridae</taxon>
        <taxon>Pentapetalae</taxon>
        <taxon>rosids</taxon>
        <taxon>fabids</taxon>
        <taxon>Rosales</taxon>
        <taxon>Cannabaceae</taxon>
        <taxon>Cannabis</taxon>
    </lineage>
</organism>
<keyword evidence="1" id="KW-0645">Protease</keyword>
<keyword evidence="2" id="KW-0378">Hydrolase</keyword>
<evidence type="ECO:0000256" key="1">
    <source>
        <dbReference type="ARBA" id="ARBA00022670"/>
    </source>
</evidence>
<evidence type="ECO:0000313" key="5">
    <source>
        <dbReference type="Proteomes" id="UP000525078"/>
    </source>
</evidence>
<comment type="caution">
    <text evidence="4">The sequence shown here is derived from an EMBL/GenBank/DDBJ whole genome shotgun (WGS) entry which is preliminary data.</text>
</comment>
<evidence type="ECO:0000313" key="4">
    <source>
        <dbReference type="EMBL" id="KAF4366857.1"/>
    </source>
</evidence>
<dbReference type="GO" id="GO:0006508">
    <property type="term" value="P:proteolysis"/>
    <property type="evidence" value="ECO:0007669"/>
    <property type="project" value="UniProtKB-KW"/>
</dbReference>
<dbReference type="Pfam" id="PF02902">
    <property type="entry name" value="Peptidase_C48"/>
    <property type="match status" value="1"/>
</dbReference>
<gene>
    <name evidence="4" type="ORF">F8388_013922</name>
</gene>
<dbReference type="AlphaFoldDB" id="A0A7J6F808"/>
<name>A0A7J6F808_CANSA</name>